<organism evidence="2 3">
    <name type="scientific">Sphingopyxis macrogoltabida</name>
    <name type="common">Sphingomonas macrogoltabidus</name>
    <dbReference type="NCBI Taxonomy" id="33050"/>
    <lineage>
        <taxon>Bacteria</taxon>
        <taxon>Pseudomonadati</taxon>
        <taxon>Pseudomonadota</taxon>
        <taxon>Alphaproteobacteria</taxon>
        <taxon>Sphingomonadales</taxon>
        <taxon>Sphingomonadaceae</taxon>
        <taxon>Sphingopyxis</taxon>
    </lineage>
</organism>
<dbReference type="EMBL" id="QFPJ01000019">
    <property type="protein sequence ID" value="PZQ22040.1"/>
    <property type="molecule type" value="Genomic_DNA"/>
</dbReference>
<evidence type="ECO:0000256" key="1">
    <source>
        <dbReference type="SAM" id="Phobius"/>
    </source>
</evidence>
<evidence type="ECO:0000313" key="3">
    <source>
        <dbReference type="Proteomes" id="UP000248597"/>
    </source>
</evidence>
<dbReference type="AlphaFoldDB" id="A0A2W5N764"/>
<evidence type="ECO:0008006" key="4">
    <source>
        <dbReference type="Google" id="ProtNLM"/>
    </source>
</evidence>
<dbReference type="Proteomes" id="UP000248597">
    <property type="component" value="Unassembled WGS sequence"/>
</dbReference>
<comment type="caution">
    <text evidence="2">The sequence shown here is derived from an EMBL/GenBank/DDBJ whole genome shotgun (WGS) entry which is preliminary data.</text>
</comment>
<name>A0A2W5N764_SPHMC</name>
<sequence length="168" mass="18412">MEAAPIVFGNHRGVVPLLWAFFGLATIEMLAVHLFVALRWPLIGWPLSIASFLSIVWLIGWIRSWQRLPHELHADVLRLHMGSLRSLDVPIDAIAAIEKDPSSERLKAAGARSLVALAHPNRLLVLNRAVGARRPCRAVAIRLDDPAAFDAAMDAAGRTRASRPAKAL</sequence>
<feature type="transmembrane region" description="Helical" evidence="1">
    <location>
        <begin position="17"/>
        <end position="36"/>
    </location>
</feature>
<keyword evidence="1" id="KW-0472">Membrane</keyword>
<accession>A0A2W5N764</accession>
<reference evidence="2 3" key="1">
    <citation type="submission" date="2017-08" db="EMBL/GenBank/DDBJ databases">
        <title>Infants hospitalized years apart are colonized by the same room-sourced microbial strains.</title>
        <authorList>
            <person name="Brooks B."/>
            <person name="Olm M.R."/>
            <person name="Firek B.A."/>
            <person name="Baker R."/>
            <person name="Thomas B.C."/>
            <person name="Morowitz M.J."/>
            <person name="Banfield J.F."/>
        </authorList>
    </citation>
    <scope>NUCLEOTIDE SEQUENCE [LARGE SCALE GENOMIC DNA]</scope>
    <source>
        <strain evidence="2">S2_005_003_R2_47</strain>
    </source>
</reference>
<keyword evidence="1" id="KW-0812">Transmembrane</keyword>
<evidence type="ECO:0000313" key="2">
    <source>
        <dbReference type="EMBL" id="PZQ22040.1"/>
    </source>
</evidence>
<feature type="transmembrane region" description="Helical" evidence="1">
    <location>
        <begin position="42"/>
        <end position="62"/>
    </location>
</feature>
<proteinExistence type="predicted"/>
<gene>
    <name evidence="2" type="ORF">DI569_09650</name>
</gene>
<protein>
    <recommendedName>
        <fullName evidence="4">DUF304 domain-containing protein</fullName>
    </recommendedName>
</protein>
<keyword evidence="1" id="KW-1133">Transmembrane helix</keyword>